<accession>A0ABR4IH41</accession>
<sequence length="375" mass="41530">MAASQVQSLLRFLSQDAKVPLATAMGKVNELLKADLTTPEAISKGELKILQGIFKDEKIAKQVLNAAKRASKKRTAPTESTRPSPQKRSKARTQEDVTTPFAIEYALALPDSTATEEELSSIELLTNRAPLVLAFAVCVLRYTMPEQPMSSRLSLAQAIVSANSRSKAVSLGLESGQSAEQEGWGEGQPTISVLGRDIKVLKRWDYNPREGQPAQGPHPSEGNPDDILGQCLPDHSEPAPPLWGIDTEAIRRAHRPDTREKPEIAFPIHTPQSARSYLLKAFMKAQYEVVKEPESSKKRSQTQTEAEREACLGYLLLSIDLVCRSWASTLTKDELDRRTWAWYTRVRPPVRSGAEGWGEKGVVKLSDILALRRQL</sequence>
<feature type="region of interest" description="Disordered" evidence="1">
    <location>
        <begin position="66"/>
        <end position="95"/>
    </location>
</feature>
<comment type="caution">
    <text evidence="2">The sequence shown here is derived from an EMBL/GenBank/DDBJ whole genome shotgun (WGS) entry which is preliminary data.</text>
</comment>
<dbReference type="EMBL" id="JBFXLS010000027">
    <property type="protein sequence ID" value="KAL2827047.1"/>
    <property type="molecule type" value="Genomic_DNA"/>
</dbReference>
<keyword evidence="3" id="KW-1185">Reference proteome</keyword>
<evidence type="ECO:0000256" key="1">
    <source>
        <dbReference type="SAM" id="MobiDB-lite"/>
    </source>
</evidence>
<proteinExistence type="predicted"/>
<evidence type="ECO:0000313" key="2">
    <source>
        <dbReference type="EMBL" id="KAL2827047.1"/>
    </source>
</evidence>
<organism evidence="2 3">
    <name type="scientific">Aspergillus cavernicola</name>
    <dbReference type="NCBI Taxonomy" id="176166"/>
    <lineage>
        <taxon>Eukaryota</taxon>
        <taxon>Fungi</taxon>
        <taxon>Dikarya</taxon>
        <taxon>Ascomycota</taxon>
        <taxon>Pezizomycotina</taxon>
        <taxon>Eurotiomycetes</taxon>
        <taxon>Eurotiomycetidae</taxon>
        <taxon>Eurotiales</taxon>
        <taxon>Aspergillaceae</taxon>
        <taxon>Aspergillus</taxon>
        <taxon>Aspergillus subgen. Nidulantes</taxon>
    </lineage>
</organism>
<reference evidence="2 3" key="1">
    <citation type="submission" date="2024-07" db="EMBL/GenBank/DDBJ databases">
        <title>Section-level genome sequencing and comparative genomics of Aspergillus sections Usti and Cavernicolus.</title>
        <authorList>
            <consortium name="Lawrence Berkeley National Laboratory"/>
            <person name="Nybo J.L."/>
            <person name="Vesth T.C."/>
            <person name="Theobald S."/>
            <person name="Frisvad J.C."/>
            <person name="Larsen T.O."/>
            <person name="Kjaerboelling I."/>
            <person name="Rothschild-Mancinelli K."/>
            <person name="Lyhne E.K."/>
            <person name="Kogle M.E."/>
            <person name="Barry K."/>
            <person name="Clum A."/>
            <person name="Na H."/>
            <person name="Ledsgaard L."/>
            <person name="Lin J."/>
            <person name="Lipzen A."/>
            <person name="Kuo A."/>
            <person name="Riley R."/>
            <person name="Mondo S."/>
            <person name="LaButti K."/>
            <person name="Haridas S."/>
            <person name="Pangalinan J."/>
            <person name="Salamov A.A."/>
            <person name="Simmons B.A."/>
            <person name="Magnuson J.K."/>
            <person name="Chen J."/>
            <person name="Drula E."/>
            <person name="Henrissat B."/>
            <person name="Wiebenga A."/>
            <person name="Lubbers R.J."/>
            <person name="Gomes A.C."/>
            <person name="Makela M.R."/>
            <person name="Stajich J."/>
            <person name="Grigoriev I.V."/>
            <person name="Mortensen U.H."/>
            <person name="De vries R.P."/>
            <person name="Baker S.E."/>
            <person name="Andersen M.R."/>
        </authorList>
    </citation>
    <scope>NUCLEOTIDE SEQUENCE [LARGE SCALE GENOMIC DNA]</scope>
    <source>
        <strain evidence="2 3">CBS 600.67</strain>
    </source>
</reference>
<feature type="region of interest" description="Disordered" evidence="1">
    <location>
        <begin position="207"/>
        <end position="233"/>
    </location>
</feature>
<name>A0ABR4IH41_9EURO</name>
<protein>
    <submittedName>
        <fullName evidence="2">Uncharacterized protein</fullName>
    </submittedName>
</protein>
<evidence type="ECO:0000313" key="3">
    <source>
        <dbReference type="Proteomes" id="UP001610335"/>
    </source>
</evidence>
<gene>
    <name evidence="2" type="ORF">BDW59DRAFT_59812</name>
</gene>
<dbReference type="Proteomes" id="UP001610335">
    <property type="component" value="Unassembled WGS sequence"/>
</dbReference>